<dbReference type="SUPFAM" id="SSF55811">
    <property type="entry name" value="Nudix"/>
    <property type="match status" value="1"/>
</dbReference>
<organism evidence="18 19">
    <name type="scientific">Sphingopyxis terrae subsp. ummariensis</name>
    <dbReference type="NCBI Taxonomy" id="429001"/>
    <lineage>
        <taxon>Bacteria</taxon>
        <taxon>Pseudomonadati</taxon>
        <taxon>Pseudomonadota</taxon>
        <taxon>Alphaproteobacteria</taxon>
        <taxon>Sphingomonadales</taxon>
        <taxon>Sphingomonadaceae</taxon>
        <taxon>Sphingopyxis</taxon>
    </lineage>
</organism>
<proteinExistence type="inferred from homology"/>
<protein>
    <recommendedName>
        <fullName evidence="13">8-oxo-dGTP diphosphatase</fullName>
        <ecNumber evidence="12">3.6.1.55</ecNumber>
    </recommendedName>
    <alternativeName>
        <fullName evidence="16">7,8-dihydro-8-oxoguanine-triphosphatase</fullName>
    </alternativeName>
    <alternativeName>
        <fullName evidence="15">Mutator protein MutT</fullName>
    </alternativeName>
    <alternativeName>
        <fullName evidence="14">dGTP pyrophosphohydrolase</fullName>
    </alternativeName>
</protein>
<dbReference type="GO" id="GO:0008413">
    <property type="term" value="F:8-oxo-7,8-dihydroguanosine triphosphate pyrophosphatase activity"/>
    <property type="evidence" value="ECO:0007669"/>
    <property type="project" value="TreeGrafter"/>
</dbReference>
<dbReference type="EC" id="3.6.1.55" evidence="12"/>
<keyword evidence="5" id="KW-0479">Metal-binding</keyword>
<evidence type="ECO:0000256" key="3">
    <source>
        <dbReference type="ARBA" id="ARBA00022457"/>
    </source>
</evidence>
<evidence type="ECO:0000256" key="13">
    <source>
        <dbReference type="ARBA" id="ARBA00040794"/>
    </source>
</evidence>
<keyword evidence="6" id="KW-0227">DNA damage</keyword>
<evidence type="ECO:0000256" key="4">
    <source>
        <dbReference type="ARBA" id="ARBA00022705"/>
    </source>
</evidence>
<dbReference type="RefSeq" id="WP_086456112.1">
    <property type="nucleotide sequence ID" value="NZ_FXWL01000001.1"/>
</dbReference>
<evidence type="ECO:0000256" key="16">
    <source>
        <dbReference type="ARBA" id="ARBA00042798"/>
    </source>
</evidence>
<dbReference type="GO" id="GO:0006260">
    <property type="term" value="P:DNA replication"/>
    <property type="evidence" value="ECO:0007669"/>
    <property type="project" value="UniProtKB-KW"/>
</dbReference>
<dbReference type="InterPro" id="IPR047127">
    <property type="entry name" value="MutT-like"/>
</dbReference>
<evidence type="ECO:0000256" key="11">
    <source>
        <dbReference type="ARBA" id="ARBA00036904"/>
    </source>
</evidence>
<dbReference type="Gene3D" id="3.90.79.10">
    <property type="entry name" value="Nucleoside Triphosphate Pyrophosphohydrolase"/>
    <property type="match status" value="1"/>
</dbReference>
<evidence type="ECO:0000256" key="14">
    <source>
        <dbReference type="ARBA" id="ARBA00041592"/>
    </source>
</evidence>
<evidence type="ECO:0000313" key="18">
    <source>
        <dbReference type="EMBL" id="SMQ63326.1"/>
    </source>
</evidence>
<dbReference type="GO" id="GO:0006281">
    <property type="term" value="P:DNA repair"/>
    <property type="evidence" value="ECO:0007669"/>
    <property type="project" value="UniProtKB-KW"/>
</dbReference>
<dbReference type="AlphaFoldDB" id="A0A1Y6ELQ8"/>
<evidence type="ECO:0000256" key="12">
    <source>
        <dbReference type="ARBA" id="ARBA00038905"/>
    </source>
</evidence>
<dbReference type="GeneID" id="303000919"/>
<dbReference type="Pfam" id="PF14815">
    <property type="entry name" value="NUDIX_4"/>
    <property type="match status" value="1"/>
</dbReference>
<dbReference type="InterPro" id="IPR015797">
    <property type="entry name" value="NUDIX_hydrolase-like_dom_sf"/>
</dbReference>
<keyword evidence="4" id="KW-0235">DNA replication</keyword>
<dbReference type="PANTHER" id="PTHR47707">
    <property type="entry name" value="8-OXO-DGTP DIPHOSPHATASE"/>
    <property type="match status" value="1"/>
</dbReference>
<dbReference type="GO" id="GO:0044715">
    <property type="term" value="F:8-oxo-dGDP phosphatase activity"/>
    <property type="evidence" value="ECO:0007669"/>
    <property type="project" value="TreeGrafter"/>
</dbReference>
<keyword evidence="3" id="KW-0515">Mutator protein</keyword>
<keyword evidence="9" id="KW-0234">DNA repair</keyword>
<dbReference type="GO" id="GO:0046872">
    <property type="term" value="F:metal ion binding"/>
    <property type="evidence" value="ECO:0007669"/>
    <property type="project" value="UniProtKB-KW"/>
</dbReference>
<name>A0A1Y6ELQ8_9SPHN</name>
<evidence type="ECO:0000256" key="15">
    <source>
        <dbReference type="ARBA" id="ARBA00041979"/>
    </source>
</evidence>
<keyword evidence="19" id="KW-1185">Reference proteome</keyword>
<evidence type="ECO:0000256" key="2">
    <source>
        <dbReference type="ARBA" id="ARBA00005582"/>
    </source>
</evidence>
<evidence type="ECO:0000256" key="6">
    <source>
        <dbReference type="ARBA" id="ARBA00022763"/>
    </source>
</evidence>
<dbReference type="PRINTS" id="PR00502">
    <property type="entry name" value="NUDIXFAMILY"/>
</dbReference>
<gene>
    <name evidence="18" type="ORF">SAMN06295984_0844</name>
</gene>
<comment type="catalytic activity">
    <reaction evidence="11">
        <text>8-oxo-GTP + H2O = 8-oxo-GMP + diphosphate + H(+)</text>
        <dbReference type="Rhea" id="RHEA:67616"/>
        <dbReference type="ChEBI" id="CHEBI:15377"/>
        <dbReference type="ChEBI" id="CHEBI:15378"/>
        <dbReference type="ChEBI" id="CHEBI:33019"/>
        <dbReference type="ChEBI" id="CHEBI:143553"/>
        <dbReference type="ChEBI" id="CHEBI:145694"/>
    </reaction>
</comment>
<dbReference type="PANTHER" id="PTHR47707:SF1">
    <property type="entry name" value="NUDIX HYDROLASE FAMILY PROTEIN"/>
    <property type="match status" value="1"/>
</dbReference>
<evidence type="ECO:0000313" key="19">
    <source>
        <dbReference type="Proteomes" id="UP000194469"/>
    </source>
</evidence>
<dbReference type="PROSITE" id="PS51462">
    <property type="entry name" value="NUDIX"/>
    <property type="match status" value="1"/>
</dbReference>
<comment type="similarity">
    <text evidence="2">Belongs to the Nudix hydrolase family.</text>
</comment>
<dbReference type="GO" id="GO:0044716">
    <property type="term" value="F:8-oxo-GDP phosphatase activity"/>
    <property type="evidence" value="ECO:0007669"/>
    <property type="project" value="TreeGrafter"/>
</dbReference>
<comment type="cofactor">
    <cofactor evidence="1">
        <name>Mg(2+)</name>
        <dbReference type="ChEBI" id="CHEBI:18420"/>
    </cofactor>
</comment>
<dbReference type="Proteomes" id="UP000194469">
    <property type="component" value="Unassembled WGS sequence"/>
</dbReference>
<feature type="domain" description="Nudix hydrolase" evidence="17">
    <location>
        <begin position="12"/>
        <end position="139"/>
    </location>
</feature>
<evidence type="ECO:0000256" key="9">
    <source>
        <dbReference type="ARBA" id="ARBA00023204"/>
    </source>
</evidence>
<evidence type="ECO:0000256" key="7">
    <source>
        <dbReference type="ARBA" id="ARBA00022801"/>
    </source>
</evidence>
<keyword evidence="8" id="KW-0460">Magnesium</keyword>
<keyword evidence="7" id="KW-0378">Hydrolase</keyword>
<dbReference type="InterPro" id="IPR000086">
    <property type="entry name" value="NUDIX_hydrolase_dom"/>
</dbReference>
<accession>A0A1Y6ELQ8</accession>
<evidence type="ECO:0000256" key="1">
    <source>
        <dbReference type="ARBA" id="ARBA00001946"/>
    </source>
</evidence>
<reference evidence="19" key="1">
    <citation type="submission" date="2017-04" db="EMBL/GenBank/DDBJ databases">
        <authorList>
            <person name="Varghese N."/>
            <person name="Submissions S."/>
        </authorList>
    </citation>
    <scope>NUCLEOTIDE SEQUENCE [LARGE SCALE GENOMIC DNA]</scope>
    <source>
        <strain evidence="19">UI2</strain>
    </source>
</reference>
<sequence length="142" mass="15293">MAASHGGNTASDSLVVVAAALVDRDGRLLVQQRPEGTSMAGLWEFPGGKREAGETPEQALVRELAEELAIDVDHSCLAPACFASDMLGDRHLLLLLYVCRKWRGAPVAQHATALRWVRPAELYALDMPPADKPLIGLLEALI</sequence>
<dbReference type="InterPro" id="IPR029119">
    <property type="entry name" value="MutY_C"/>
</dbReference>
<evidence type="ECO:0000256" key="10">
    <source>
        <dbReference type="ARBA" id="ARBA00035861"/>
    </source>
</evidence>
<dbReference type="GO" id="GO:0035539">
    <property type="term" value="F:8-oxo-7,8-dihydrodeoxyguanosine triphosphate pyrophosphatase activity"/>
    <property type="evidence" value="ECO:0007669"/>
    <property type="project" value="UniProtKB-EC"/>
</dbReference>
<evidence type="ECO:0000259" key="17">
    <source>
        <dbReference type="PROSITE" id="PS51462"/>
    </source>
</evidence>
<dbReference type="CDD" id="cd03425">
    <property type="entry name" value="NUDIX_MutT_NudA_like"/>
    <property type="match status" value="1"/>
</dbReference>
<comment type="catalytic activity">
    <reaction evidence="10">
        <text>8-oxo-dGTP + H2O = 8-oxo-dGMP + diphosphate + H(+)</text>
        <dbReference type="Rhea" id="RHEA:31575"/>
        <dbReference type="ChEBI" id="CHEBI:15377"/>
        <dbReference type="ChEBI" id="CHEBI:15378"/>
        <dbReference type="ChEBI" id="CHEBI:33019"/>
        <dbReference type="ChEBI" id="CHEBI:63224"/>
        <dbReference type="ChEBI" id="CHEBI:77896"/>
        <dbReference type="EC" id="3.6.1.55"/>
    </reaction>
</comment>
<evidence type="ECO:0000256" key="5">
    <source>
        <dbReference type="ARBA" id="ARBA00022723"/>
    </source>
</evidence>
<evidence type="ECO:0000256" key="8">
    <source>
        <dbReference type="ARBA" id="ARBA00022842"/>
    </source>
</evidence>
<dbReference type="InterPro" id="IPR020476">
    <property type="entry name" value="Nudix_hydrolase"/>
</dbReference>
<dbReference type="EMBL" id="FXWL01000001">
    <property type="protein sequence ID" value="SMQ63326.1"/>
    <property type="molecule type" value="Genomic_DNA"/>
</dbReference>